<accession>A0ACB8XV29</accession>
<protein>
    <submittedName>
        <fullName evidence="1">Uncharacterized protein</fullName>
    </submittedName>
</protein>
<gene>
    <name evidence="1" type="ORF">L1987_84619</name>
</gene>
<reference evidence="2" key="1">
    <citation type="journal article" date="2022" name="Mol. Ecol. Resour.">
        <title>The genomes of chicory, endive, great burdock and yacon provide insights into Asteraceae palaeo-polyploidization history and plant inulin production.</title>
        <authorList>
            <person name="Fan W."/>
            <person name="Wang S."/>
            <person name="Wang H."/>
            <person name="Wang A."/>
            <person name="Jiang F."/>
            <person name="Liu H."/>
            <person name="Zhao H."/>
            <person name="Xu D."/>
            <person name="Zhang Y."/>
        </authorList>
    </citation>
    <scope>NUCLEOTIDE SEQUENCE [LARGE SCALE GENOMIC DNA]</scope>
    <source>
        <strain evidence="2">cv. Yunnan</strain>
    </source>
</reference>
<sequence length="421" mass="48168">MDSLNQSSTLTPNKARLSRKFAKVLNIQNRKSIQKVKHVDKPITAVDQDHQDEKTMDAFVAKVFATVSSVKAAYAQLQVAQSPYEPEGIQSADQIMVSELKRLSEFKQSFLKNHLDGDVYAPETTQLLAEIQEQKSLIQMYEITTKKLDSQKKLKDSEIIFLKEKLNEAHKESKMIERRSNFSSHEKLKFNFSSLTVNNFLPSLQQTTRSVKSFVKFMMREMEDANWDLTAAASSIQPNVVFWDTAHKCFAFESFVCRVMFDGFNNPGFSITNDGSPSPRFFFDSFMELKSLKSREYITWKPNSMFAKFCWLKYLKLVHPIMEFSLFGNLNQRNQVSAGKFPETDFFASFADVARRVWLLHCLAFAFDSGKASIFRVREGSRFTEVLMESVNEEPVAEVGFTVVPGFKVGGSVIQCKVYLT</sequence>
<evidence type="ECO:0000313" key="1">
    <source>
        <dbReference type="EMBL" id="KAI3675037.1"/>
    </source>
</evidence>
<keyword evidence="2" id="KW-1185">Reference proteome</keyword>
<organism evidence="1 2">
    <name type="scientific">Smallanthus sonchifolius</name>
    <dbReference type="NCBI Taxonomy" id="185202"/>
    <lineage>
        <taxon>Eukaryota</taxon>
        <taxon>Viridiplantae</taxon>
        <taxon>Streptophyta</taxon>
        <taxon>Embryophyta</taxon>
        <taxon>Tracheophyta</taxon>
        <taxon>Spermatophyta</taxon>
        <taxon>Magnoliopsida</taxon>
        <taxon>eudicotyledons</taxon>
        <taxon>Gunneridae</taxon>
        <taxon>Pentapetalae</taxon>
        <taxon>asterids</taxon>
        <taxon>campanulids</taxon>
        <taxon>Asterales</taxon>
        <taxon>Asteraceae</taxon>
        <taxon>Asteroideae</taxon>
        <taxon>Heliantheae alliance</taxon>
        <taxon>Millerieae</taxon>
        <taxon>Smallanthus</taxon>
    </lineage>
</organism>
<evidence type="ECO:0000313" key="2">
    <source>
        <dbReference type="Proteomes" id="UP001056120"/>
    </source>
</evidence>
<dbReference type="Proteomes" id="UP001056120">
    <property type="component" value="Linkage Group LG29"/>
</dbReference>
<dbReference type="EMBL" id="CM042046">
    <property type="protein sequence ID" value="KAI3675037.1"/>
    <property type="molecule type" value="Genomic_DNA"/>
</dbReference>
<reference evidence="1 2" key="2">
    <citation type="journal article" date="2022" name="Mol. Ecol. Resour.">
        <title>The genomes of chicory, endive, great burdock and yacon provide insights into Asteraceae paleo-polyploidization history and plant inulin production.</title>
        <authorList>
            <person name="Fan W."/>
            <person name="Wang S."/>
            <person name="Wang H."/>
            <person name="Wang A."/>
            <person name="Jiang F."/>
            <person name="Liu H."/>
            <person name="Zhao H."/>
            <person name="Xu D."/>
            <person name="Zhang Y."/>
        </authorList>
    </citation>
    <scope>NUCLEOTIDE SEQUENCE [LARGE SCALE GENOMIC DNA]</scope>
    <source>
        <strain evidence="2">cv. Yunnan</strain>
        <tissue evidence="1">Leaves</tissue>
    </source>
</reference>
<name>A0ACB8XV29_9ASTR</name>
<comment type="caution">
    <text evidence="1">The sequence shown here is derived from an EMBL/GenBank/DDBJ whole genome shotgun (WGS) entry which is preliminary data.</text>
</comment>
<proteinExistence type="predicted"/>